<comment type="subcellular location">
    <subcellularLocation>
        <location evidence="1">Membrane</location>
        <topology evidence="1">Single-pass membrane protein</topology>
    </subcellularLocation>
</comment>
<dbReference type="Gene3D" id="2.60.120.920">
    <property type="match status" value="1"/>
</dbReference>
<feature type="region of interest" description="Disordered" evidence="5">
    <location>
        <begin position="573"/>
        <end position="606"/>
    </location>
</feature>
<dbReference type="AlphaFoldDB" id="A0A9P3HFB3"/>
<dbReference type="InterPro" id="IPR035780">
    <property type="entry name" value="SPRY_Ssh4-like"/>
</dbReference>
<keyword evidence="9" id="KW-1185">Reference proteome</keyword>
<accession>A0A9P3HFB3</accession>
<comment type="caution">
    <text evidence="8">The sequence shown here is derived from an EMBL/GenBank/DDBJ whole genome shotgun (WGS) entry which is preliminary data.</text>
</comment>
<name>A0A9P3HFB3_9FUNG</name>
<protein>
    <submittedName>
        <fullName evidence="8">Ran-binding protein 9/10</fullName>
    </submittedName>
</protein>
<evidence type="ECO:0000256" key="4">
    <source>
        <dbReference type="ARBA" id="ARBA00023136"/>
    </source>
</evidence>
<feature type="compositionally biased region" description="Polar residues" evidence="5">
    <location>
        <begin position="82"/>
        <end position="93"/>
    </location>
</feature>
<dbReference type="InterPro" id="IPR043136">
    <property type="entry name" value="B30.2/SPRY_sf"/>
</dbReference>
<dbReference type="Proteomes" id="UP000827284">
    <property type="component" value="Unassembled WGS sequence"/>
</dbReference>
<proteinExistence type="predicted"/>
<dbReference type="PROSITE" id="PS50188">
    <property type="entry name" value="B302_SPRY"/>
    <property type="match status" value="1"/>
</dbReference>
<evidence type="ECO:0000256" key="6">
    <source>
        <dbReference type="SAM" id="Phobius"/>
    </source>
</evidence>
<evidence type="ECO:0000313" key="8">
    <source>
        <dbReference type="EMBL" id="GJJ75515.1"/>
    </source>
</evidence>
<keyword evidence="2 6" id="KW-0812">Transmembrane</keyword>
<feature type="region of interest" description="Disordered" evidence="5">
    <location>
        <begin position="21"/>
        <end position="43"/>
    </location>
</feature>
<gene>
    <name evidence="8" type="ORF">EMPS_07873</name>
</gene>
<feature type="domain" description="B30.2/SPRY" evidence="7">
    <location>
        <begin position="209"/>
        <end position="414"/>
    </location>
</feature>
<dbReference type="EMBL" id="BQFW01000011">
    <property type="protein sequence ID" value="GJJ75515.1"/>
    <property type="molecule type" value="Genomic_DNA"/>
</dbReference>
<keyword evidence="4 6" id="KW-0472">Membrane</keyword>
<dbReference type="InterPro" id="IPR013320">
    <property type="entry name" value="ConA-like_dom_sf"/>
</dbReference>
<dbReference type="InterPro" id="IPR050618">
    <property type="entry name" value="Ubq-SigPath_Reg"/>
</dbReference>
<dbReference type="SUPFAM" id="SSF49899">
    <property type="entry name" value="Concanavalin A-like lectins/glucanases"/>
    <property type="match status" value="1"/>
</dbReference>
<dbReference type="CDD" id="cd12910">
    <property type="entry name" value="SPRY_SSH4_like"/>
    <property type="match status" value="1"/>
</dbReference>
<dbReference type="Pfam" id="PF00622">
    <property type="entry name" value="SPRY"/>
    <property type="match status" value="1"/>
</dbReference>
<evidence type="ECO:0000259" key="7">
    <source>
        <dbReference type="PROSITE" id="PS50188"/>
    </source>
</evidence>
<feature type="region of interest" description="Disordered" evidence="5">
    <location>
        <begin position="80"/>
        <end position="99"/>
    </location>
</feature>
<organism evidence="8 9">
    <name type="scientific">Entomortierella parvispora</name>
    <dbReference type="NCBI Taxonomy" id="205924"/>
    <lineage>
        <taxon>Eukaryota</taxon>
        <taxon>Fungi</taxon>
        <taxon>Fungi incertae sedis</taxon>
        <taxon>Mucoromycota</taxon>
        <taxon>Mortierellomycotina</taxon>
        <taxon>Mortierellomycetes</taxon>
        <taxon>Mortierellales</taxon>
        <taxon>Mortierellaceae</taxon>
        <taxon>Entomortierella</taxon>
    </lineage>
</organism>
<evidence type="ECO:0000313" key="9">
    <source>
        <dbReference type="Proteomes" id="UP000827284"/>
    </source>
</evidence>
<evidence type="ECO:0000256" key="5">
    <source>
        <dbReference type="SAM" id="MobiDB-lite"/>
    </source>
</evidence>
<dbReference type="OrthoDB" id="258495at2759"/>
<reference evidence="8" key="2">
    <citation type="journal article" date="2022" name="Microbiol. Resour. Announc.">
        <title>Whole-Genome Sequence of Entomortierella parvispora E1425, a Mucoromycotan Fungus Associated with Burkholderiaceae-Related Endosymbiotic Bacteria.</title>
        <authorList>
            <person name="Herlambang A."/>
            <person name="Guo Y."/>
            <person name="Takashima Y."/>
            <person name="Narisawa K."/>
            <person name="Ohta H."/>
            <person name="Nishizawa T."/>
        </authorList>
    </citation>
    <scope>NUCLEOTIDE SEQUENCE</scope>
    <source>
        <strain evidence="8">E1425</strain>
    </source>
</reference>
<dbReference type="PANTHER" id="PTHR12864">
    <property type="entry name" value="RAN BINDING PROTEIN 9-RELATED"/>
    <property type="match status" value="1"/>
</dbReference>
<feature type="transmembrane region" description="Helical" evidence="6">
    <location>
        <begin position="49"/>
        <end position="68"/>
    </location>
</feature>
<keyword evidence="3 6" id="KW-1133">Transmembrane helix</keyword>
<reference evidence="8" key="1">
    <citation type="submission" date="2021-11" db="EMBL/GenBank/DDBJ databases">
        <authorList>
            <person name="Herlambang A."/>
            <person name="Guo Y."/>
            <person name="Takashima Y."/>
            <person name="Nishizawa T."/>
        </authorList>
    </citation>
    <scope>NUCLEOTIDE SEQUENCE</scope>
    <source>
        <strain evidence="8">E1425</strain>
    </source>
</reference>
<dbReference type="InterPro" id="IPR003877">
    <property type="entry name" value="SPRY_dom"/>
</dbReference>
<evidence type="ECO:0000256" key="3">
    <source>
        <dbReference type="ARBA" id="ARBA00022989"/>
    </source>
</evidence>
<evidence type="ECO:0000256" key="1">
    <source>
        <dbReference type="ARBA" id="ARBA00004167"/>
    </source>
</evidence>
<dbReference type="InterPro" id="IPR001870">
    <property type="entry name" value="B30.2/SPRY"/>
</dbReference>
<dbReference type="SMART" id="SM00449">
    <property type="entry name" value="SPRY"/>
    <property type="match status" value="1"/>
</dbReference>
<sequence>MPSNIVPPLYKKRPSNTDIGFDFWPPSAPELQETNGGNEDSVEGSEDSTWLLIIVIATAAFVFVASLIRTYCDSTRRMNPPLASSSTSAQNEDTGSDRGGLRALLDSHFGFSFGGRHSSDTHNQSEGILQHYYIGPHTYPKDADPDPEETFEEVDERWTLMTEGQRRSYVSAQAFLAKHPPFSVPTDITLAQYISIQEKGVSAWEFEEAFISLASLEYSQPQERPRASASGQPPQHRGQRVHVQVHDGIEISFPPMADNEASVQTNLPMPKIQEVYYWEVKMFEKGPDIVVAVGVATKPYPHTRLPGWSRHSIAYNSRDGSKYCNSIFQGYPYAPCFYEGDVVGCGYRPRTGTIFFTRNGKRLEDAYIGFGGTPRTTSPLDLHSISPSSIANLFPTVGATGSCVLHVNFGQSGFVFVEANVKKWGLAPTSGSLVPPPAYGREQGSILLESGIQTQRSTPHLKSSHSRAQIEAAEVLLQIDEDNDARVSRDFRAPTYGFLGSGSGSNFGNMTTTSGKLDGKRSSLLNIIHSAASITPSPPLAPQNFSLSKMNVDLEENSEAELELPIPLTQAPDYQGAQVESEDETPPLISDIIFNPADPDGALGLQ</sequence>
<dbReference type="GO" id="GO:0016020">
    <property type="term" value="C:membrane"/>
    <property type="evidence" value="ECO:0007669"/>
    <property type="project" value="UniProtKB-SubCell"/>
</dbReference>
<evidence type="ECO:0000256" key="2">
    <source>
        <dbReference type="ARBA" id="ARBA00022692"/>
    </source>
</evidence>